<evidence type="ECO:0000259" key="1">
    <source>
        <dbReference type="Pfam" id="PF09820"/>
    </source>
</evidence>
<organism evidence="2 3">
    <name type="scientific">Bacteroides oleiciplenus</name>
    <dbReference type="NCBI Taxonomy" id="626931"/>
    <lineage>
        <taxon>Bacteria</taxon>
        <taxon>Pseudomonadati</taxon>
        <taxon>Bacteroidota</taxon>
        <taxon>Bacteroidia</taxon>
        <taxon>Bacteroidales</taxon>
        <taxon>Bacteroidaceae</taxon>
        <taxon>Bacteroides</taxon>
    </lineage>
</organism>
<dbReference type="PANTHER" id="PTHR34825">
    <property type="entry name" value="CONSERVED PROTEIN, WITH A WEAK D-GALACTARATE DEHYDRATASE/ALTRONATE HYDROLASE DOMAIN"/>
    <property type="match status" value="1"/>
</dbReference>
<dbReference type="AlphaFoldDB" id="A0A3E5BBJ8"/>
<feature type="domain" description="AAA-ATPase-like" evidence="1">
    <location>
        <begin position="7"/>
        <end position="199"/>
    </location>
</feature>
<reference evidence="2 3" key="1">
    <citation type="submission" date="2018-08" db="EMBL/GenBank/DDBJ databases">
        <title>A genome reference for cultivated species of the human gut microbiota.</title>
        <authorList>
            <person name="Zou Y."/>
            <person name="Xue W."/>
            <person name="Luo G."/>
        </authorList>
    </citation>
    <scope>NUCLEOTIDE SEQUENCE [LARGE SCALE GENOMIC DNA]</scope>
    <source>
        <strain evidence="2 3">OM05-15BH</strain>
    </source>
</reference>
<proteinExistence type="predicted"/>
<protein>
    <submittedName>
        <fullName evidence="2">AAA family ATPase</fullName>
    </submittedName>
</protein>
<dbReference type="InterPro" id="IPR018631">
    <property type="entry name" value="AAA-ATPase-like_dom"/>
</dbReference>
<dbReference type="Pfam" id="PF08011">
    <property type="entry name" value="PDDEXK_9"/>
    <property type="match status" value="1"/>
</dbReference>
<evidence type="ECO:0000313" key="2">
    <source>
        <dbReference type="EMBL" id="RGN34725.1"/>
    </source>
</evidence>
<dbReference type="RefSeq" id="WP_117724569.1">
    <property type="nucleotide sequence ID" value="NZ_QSUL01000008.1"/>
</dbReference>
<sequence>MSEKKYPVGIRDFGKLRSEGYFYVDKTAQIYKMINAGSHYFLHRPRRFGKSLLVSMLEAFFLGKKELFEGLAIETLEKEWTVRPVLHLDLSVQKYDTQDSLENQLNGTLAEWEKRYGTETVEKSLPIRFAGIIEQACLKEGQRVVILVDGYDKPVLDAMGNETLCESFRNMLEAFYCVTKNADEHIEFTLLVGTSRMGDSGAFSGLDNMIDISMQTEYADICGISEQELRDNFTSEINKLATAREITPAEAYAELRKHYGGYHFGHDALEVYNPFSLFNALKSKAFGNYRLITDASAYLTELLKKSSYDLDEILNIGVPESVLMGIHASSDNPVSVFYQTGYLTIRDYDPSLKLCTLGFPDCEVEQGFMNFLLSFHTRFNKTEAAFEIQKCVHEVRMGQPNAFFHRLQSFFAGTPHGLACASELHCRNMLFVVFRLMSFSIEVEYHSSKECIDLILQTDSYIYIMKFMPEGTAEEVVAQMNEEKHALSFATNQRRVFKIGVNFNNKTRNIERWIVE</sequence>
<dbReference type="Proteomes" id="UP000260983">
    <property type="component" value="Unassembled WGS sequence"/>
</dbReference>
<accession>A0A3E5BBJ8</accession>
<dbReference type="EMBL" id="QSUL01000008">
    <property type="protein sequence ID" value="RGN34725.1"/>
    <property type="molecule type" value="Genomic_DNA"/>
</dbReference>
<gene>
    <name evidence="2" type="ORF">DXB65_13510</name>
</gene>
<comment type="caution">
    <text evidence="2">The sequence shown here is derived from an EMBL/GenBank/DDBJ whole genome shotgun (WGS) entry which is preliminary data.</text>
</comment>
<dbReference type="InterPro" id="IPR012547">
    <property type="entry name" value="PDDEXK_9"/>
</dbReference>
<evidence type="ECO:0000313" key="3">
    <source>
        <dbReference type="Proteomes" id="UP000260983"/>
    </source>
</evidence>
<name>A0A3E5BBJ8_9BACE</name>
<dbReference type="Pfam" id="PF09820">
    <property type="entry name" value="AAA-ATPase_like"/>
    <property type="match status" value="1"/>
</dbReference>
<dbReference type="PANTHER" id="PTHR34825:SF1">
    <property type="entry name" value="AAA-ATPASE-LIKE DOMAIN-CONTAINING PROTEIN"/>
    <property type="match status" value="1"/>
</dbReference>